<organism evidence="2 3">
    <name type="scientific">Solimonas marina</name>
    <dbReference type="NCBI Taxonomy" id="2714601"/>
    <lineage>
        <taxon>Bacteria</taxon>
        <taxon>Pseudomonadati</taxon>
        <taxon>Pseudomonadota</taxon>
        <taxon>Gammaproteobacteria</taxon>
        <taxon>Nevskiales</taxon>
        <taxon>Nevskiaceae</taxon>
        <taxon>Solimonas</taxon>
    </lineage>
</organism>
<keyword evidence="1" id="KW-0472">Membrane</keyword>
<name>A0A969WAD4_9GAMM</name>
<feature type="transmembrane region" description="Helical" evidence="1">
    <location>
        <begin position="53"/>
        <end position="72"/>
    </location>
</feature>
<protein>
    <recommendedName>
        <fullName evidence="4">DUF3619 family protein</fullName>
    </recommendedName>
</protein>
<gene>
    <name evidence="2" type="ORF">G7Y82_08630</name>
</gene>
<reference evidence="2" key="1">
    <citation type="submission" date="2020-03" db="EMBL/GenBank/DDBJ databases">
        <title>Solimonas marina sp. nov., isolated from deep seawater of the Pacific Ocean.</title>
        <authorList>
            <person name="Liu X."/>
            <person name="Lai Q."/>
            <person name="Sun F."/>
            <person name="Gai Y."/>
            <person name="Li G."/>
            <person name="Shao Z."/>
        </authorList>
    </citation>
    <scope>NUCLEOTIDE SEQUENCE</scope>
    <source>
        <strain evidence="2">C16B3</strain>
    </source>
</reference>
<evidence type="ECO:0000313" key="2">
    <source>
        <dbReference type="EMBL" id="NKF22383.1"/>
    </source>
</evidence>
<accession>A0A969WAD4</accession>
<evidence type="ECO:0008006" key="4">
    <source>
        <dbReference type="Google" id="ProtNLM"/>
    </source>
</evidence>
<dbReference type="RefSeq" id="WP_168147645.1">
    <property type="nucleotide sequence ID" value="NZ_JAAVXB010000004.1"/>
</dbReference>
<sequence length="120" mass="13385">MIDEAQLDRDVQTLREQLRASESTDAVTAMRLHAIRRAALEVAGARRHSPRGVVFATAVVLIVVLGAAWIYGRPHPQVDVSSVDALDVLTDDVDSDFYEHLDMYRWLSEPDSTATKDDHV</sequence>
<evidence type="ECO:0000256" key="1">
    <source>
        <dbReference type="SAM" id="Phobius"/>
    </source>
</evidence>
<proteinExistence type="predicted"/>
<evidence type="ECO:0000313" key="3">
    <source>
        <dbReference type="Proteomes" id="UP000653472"/>
    </source>
</evidence>
<dbReference type="AlphaFoldDB" id="A0A969WAD4"/>
<dbReference type="Proteomes" id="UP000653472">
    <property type="component" value="Unassembled WGS sequence"/>
</dbReference>
<keyword evidence="1" id="KW-0812">Transmembrane</keyword>
<keyword evidence="3" id="KW-1185">Reference proteome</keyword>
<comment type="caution">
    <text evidence="2">The sequence shown here is derived from an EMBL/GenBank/DDBJ whole genome shotgun (WGS) entry which is preliminary data.</text>
</comment>
<dbReference type="EMBL" id="JAAVXB010000004">
    <property type="protein sequence ID" value="NKF22383.1"/>
    <property type="molecule type" value="Genomic_DNA"/>
</dbReference>
<keyword evidence="1" id="KW-1133">Transmembrane helix</keyword>